<proteinExistence type="predicted"/>
<protein>
    <recommendedName>
        <fullName evidence="4">Transmembrane protein</fullName>
    </recommendedName>
</protein>
<organism evidence="2 3">
    <name type="scientific">Agrobacterium tumefaciens</name>
    <dbReference type="NCBI Taxonomy" id="358"/>
    <lineage>
        <taxon>Bacteria</taxon>
        <taxon>Pseudomonadati</taxon>
        <taxon>Pseudomonadota</taxon>
        <taxon>Alphaproteobacteria</taxon>
        <taxon>Hyphomicrobiales</taxon>
        <taxon>Rhizobiaceae</taxon>
        <taxon>Rhizobium/Agrobacterium group</taxon>
        <taxon>Agrobacterium</taxon>
        <taxon>Agrobacterium tumefaciens complex</taxon>
    </lineage>
</organism>
<dbReference type="Proteomes" id="UP000077098">
    <property type="component" value="Unassembled WGS sequence"/>
</dbReference>
<dbReference type="AlphaFoldDB" id="A0A176X4E8"/>
<accession>A0A176X4E8</accession>
<gene>
    <name evidence="2" type="ORF">A7J57_02710</name>
</gene>
<evidence type="ECO:0000313" key="3">
    <source>
        <dbReference type="Proteomes" id="UP000077098"/>
    </source>
</evidence>
<comment type="caution">
    <text evidence="2">The sequence shown here is derived from an EMBL/GenBank/DDBJ whole genome shotgun (WGS) entry which is preliminary data.</text>
</comment>
<keyword evidence="1" id="KW-0812">Transmembrane</keyword>
<evidence type="ECO:0008006" key="4">
    <source>
        <dbReference type="Google" id="ProtNLM"/>
    </source>
</evidence>
<dbReference type="EMBL" id="LXPS01000033">
    <property type="protein sequence ID" value="OAE41977.1"/>
    <property type="molecule type" value="Genomic_DNA"/>
</dbReference>
<name>A0A176X4E8_AGRTU</name>
<evidence type="ECO:0000313" key="2">
    <source>
        <dbReference type="EMBL" id="OAE41977.1"/>
    </source>
</evidence>
<keyword evidence="1" id="KW-1133">Transmembrane helix</keyword>
<feature type="transmembrane region" description="Helical" evidence="1">
    <location>
        <begin position="24"/>
        <end position="47"/>
    </location>
</feature>
<reference evidence="2 3" key="1">
    <citation type="submission" date="2016-05" db="EMBL/GenBank/DDBJ databases">
        <authorList>
            <person name="Lavstsen T."/>
            <person name="Jespersen J.S."/>
        </authorList>
    </citation>
    <scope>NUCLEOTIDE SEQUENCE [LARGE SCALE GENOMIC DNA]</scope>
    <source>
        <strain evidence="2 3">KCJ1736</strain>
    </source>
</reference>
<keyword evidence="1" id="KW-0472">Membrane</keyword>
<dbReference type="RefSeq" id="WP_063950083.1">
    <property type="nucleotide sequence ID" value="NZ_LXPS01000033.1"/>
</dbReference>
<sequence>MNEDFWKTVEGRHSYSNKTRRTGVLNVALLFGTAVIALSLIVTPMLAGKSSTRVAQFPDSFDMISTGSIKKPDVGSTYSIRRSITQPMPEMPCVLTGYSNETGC</sequence>
<evidence type="ECO:0000256" key="1">
    <source>
        <dbReference type="SAM" id="Phobius"/>
    </source>
</evidence>